<dbReference type="PANTHER" id="PTHR31014:SF0">
    <property type="entry name" value="MITOCHONDRIAL TRANSLATION SYSTEM COMPONENT PET127-RELATED"/>
    <property type="match status" value="1"/>
</dbReference>
<dbReference type="AlphaFoldDB" id="A0A286UBG4"/>
<dbReference type="InParanoid" id="A0A286UBG4"/>
<feature type="region of interest" description="Disordered" evidence="1">
    <location>
        <begin position="160"/>
        <end position="197"/>
    </location>
</feature>
<feature type="region of interest" description="Disordered" evidence="1">
    <location>
        <begin position="1"/>
        <end position="21"/>
    </location>
</feature>
<feature type="compositionally biased region" description="Low complexity" evidence="1">
    <location>
        <begin position="1"/>
        <end position="11"/>
    </location>
</feature>
<gene>
    <name evidence="2" type="ORF">PNOK_0697200</name>
</gene>
<sequence>MFDDTSAWGGSAAAGGGSTTGDIIKDALRKEQALKEFLAAQEDLRLLQKKVQAVQSDIDKLSSGNATLQITLTDEVIDSLEKEGPSASTPCPVAKEVKLSIRKKRKELQKEYPENKRSKKRGKKFARKEQVPKDETFDKLLVDLQRSISEFGTEDWGEDKLKPTDLYVPTTSPHEEEAPPKKQKYKRKKKIPSHSRRIEGRIEPMDENKEVLTELEAPTGVVPVPELAHGLDRVLFNPGVHWIQDPRSQVYNFTPFVQQIPDIKDFAFDRLTPFMPSSRDTVMRNLALKQGKRFAGSTSSLTGLLSHIYYLMAPKCEFATSTLCDPFSKMKKLFTPGQLFPAAVVYEYKDGVYMINSDNTDEDDSQLNILLWMGTMLEKFFTMPKSGFGKLLKSQSPENTFKREPEAYRYSKSDTFVMRSQLDCYDSRLPGTGIFDIKTRAAFPIRLDIMNYQENSAYQINSLHGKYYSFDKEYYDLIRSAFLKYSFQARIGNMDGVFVAYHNTSSVFGFQYVPLEEMDTCLYGVKTGGPRVFEKCVKLLEIISEEVVQCFPGESVACLAESQNGVLSIWIQPVAKPAAAEKEGEKKAGEGVKADEKEKEAKVTEEEKEIGSEEDAKIEKGEENENAAVADATATAEVEADDGEVPMVTTEAERPIIQLEVRVTSYIEDEMVKGEKAVKSTDPWTIHWSISRLDKPVDVIRQNLLDAKARKFKPKLYPSGVDELNLHEFVRSLEITLGLRKEGEDFESESDTAVSDGAEDGSENKPRPRSVLLNPNKFEPPNEGILLIRRLAQEQRVEVGGGKKEKILWKQPDLGDESYHESFPRLPEEDTVTRVEYEEEPWEEKLEADKPEEDKLEKEKSEEGKPEEDKLEKDVASTTA</sequence>
<evidence type="ECO:0000313" key="2">
    <source>
        <dbReference type="EMBL" id="PAV16908.1"/>
    </source>
</evidence>
<feature type="region of interest" description="Disordered" evidence="1">
    <location>
        <begin position="580"/>
        <end position="633"/>
    </location>
</feature>
<keyword evidence="3" id="KW-1185">Reference proteome</keyword>
<reference evidence="2 3" key="1">
    <citation type="journal article" date="2017" name="Mol. Ecol.">
        <title>Comparative and population genomic landscape of Phellinus noxius: A hypervariable fungus causing root rot in trees.</title>
        <authorList>
            <person name="Chung C.L."/>
            <person name="Lee T.J."/>
            <person name="Akiba M."/>
            <person name="Lee H.H."/>
            <person name="Kuo T.H."/>
            <person name="Liu D."/>
            <person name="Ke H.M."/>
            <person name="Yokoi T."/>
            <person name="Roa M.B."/>
            <person name="Lu M.J."/>
            <person name="Chang Y.Y."/>
            <person name="Ann P.J."/>
            <person name="Tsai J.N."/>
            <person name="Chen C.Y."/>
            <person name="Tzean S.S."/>
            <person name="Ota Y."/>
            <person name="Hattori T."/>
            <person name="Sahashi N."/>
            <person name="Liou R.F."/>
            <person name="Kikuchi T."/>
            <person name="Tsai I.J."/>
        </authorList>
    </citation>
    <scope>NUCLEOTIDE SEQUENCE [LARGE SCALE GENOMIC DNA]</scope>
    <source>
        <strain evidence="2 3">FFPRI411160</strain>
    </source>
</reference>
<dbReference type="EMBL" id="NBII01000007">
    <property type="protein sequence ID" value="PAV16908.1"/>
    <property type="molecule type" value="Genomic_DNA"/>
</dbReference>
<dbReference type="PANTHER" id="PTHR31014">
    <property type="entry name" value="MITOCHONDRIAL TRANSLATION SYSTEM COMPONENT PET127-RELATED"/>
    <property type="match status" value="1"/>
</dbReference>
<feature type="compositionally biased region" description="Basic residues" evidence="1">
    <location>
        <begin position="181"/>
        <end position="195"/>
    </location>
</feature>
<dbReference type="OrthoDB" id="10249045at2759"/>
<feature type="region of interest" description="Disordered" evidence="1">
    <location>
        <begin position="744"/>
        <end position="777"/>
    </location>
</feature>
<feature type="region of interest" description="Disordered" evidence="1">
    <location>
        <begin position="815"/>
        <end position="880"/>
    </location>
</feature>
<proteinExistence type="predicted"/>
<evidence type="ECO:0000256" key="1">
    <source>
        <dbReference type="SAM" id="MobiDB-lite"/>
    </source>
</evidence>
<feature type="compositionally biased region" description="Basic and acidic residues" evidence="1">
    <location>
        <begin position="817"/>
        <end position="836"/>
    </location>
</feature>
<dbReference type="STRING" id="2282107.A0A286UBG4"/>
<comment type="caution">
    <text evidence="2">The sequence shown here is derived from an EMBL/GenBank/DDBJ whole genome shotgun (WGS) entry which is preliminary data.</text>
</comment>
<dbReference type="Proteomes" id="UP000217199">
    <property type="component" value="Unassembled WGS sequence"/>
</dbReference>
<feature type="region of interest" description="Disordered" evidence="1">
    <location>
        <begin position="105"/>
        <end position="130"/>
    </location>
</feature>
<protein>
    <submittedName>
        <fullName evidence="2">Pet127-domain-containing protein</fullName>
    </submittedName>
</protein>
<feature type="compositionally biased region" description="Basic and acidic residues" evidence="1">
    <location>
        <begin position="580"/>
        <end position="623"/>
    </location>
</feature>
<dbReference type="GO" id="GO:0000964">
    <property type="term" value="P:mitochondrial RNA 5'-end processing"/>
    <property type="evidence" value="ECO:0007669"/>
    <property type="project" value="TreeGrafter"/>
</dbReference>
<feature type="compositionally biased region" description="Basic residues" evidence="1">
    <location>
        <begin position="117"/>
        <end position="126"/>
    </location>
</feature>
<dbReference type="Pfam" id="PF08634">
    <property type="entry name" value="Pet127"/>
    <property type="match status" value="1"/>
</dbReference>
<accession>A0A286UBG4</accession>
<dbReference type="GO" id="GO:0005740">
    <property type="term" value="C:mitochondrial envelope"/>
    <property type="evidence" value="ECO:0007669"/>
    <property type="project" value="TreeGrafter"/>
</dbReference>
<feature type="compositionally biased region" description="Basic and acidic residues" evidence="1">
    <location>
        <begin position="843"/>
        <end position="880"/>
    </location>
</feature>
<evidence type="ECO:0000313" key="3">
    <source>
        <dbReference type="Proteomes" id="UP000217199"/>
    </source>
</evidence>
<dbReference type="InterPro" id="IPR013943">
    <property type="entry name" value="Pet127"/>
</dbReference>
<name>A0A286UBG4_9AGAM</name>
<organism evidence="2 3">
    <name type="scientific">Pyrrhoderma noxium</name>
    <dbReference type="NCBI Taxonomy" id="2282107"/>
    <lineage>
        <taxon>Eukaryota</taxon>
        <taxon>Fungi</taxon>
        <taxon>Dikarya</taxon>
        <taxon>Basidiomycota</taxon>
        <taxon>Agaricomycotina</taxon>
        <taxon>Agaricomycetes</taxon>
        <taxon>Hymenochaetales</taxon>
        <taxon>Hymenochaetaceae</taxon>
        <taxon>Pyrrhoderma</taxon>
    </lineage>
</organism>